<reference evidence="2" key="1">
    <citation type="submission" date="2023-07" db="EMBL/GenBank/DDBJ databases">
        <title>30 novel species of actinomycetes from the DSMZ collection.</title>
        <authorList>
            <person name="Nouioui I."/>
        </authorList>
    </citation>
    <scope>NUCLEOTIDE SEQUENCE [LARGE SCALE GENOMIC DNA]</scope>
    <source>
        <strain evidence="2">DSM 45055</strain>
    </source>
</reference>
<dbReference type="RefSeq" id="WP_311546482.1">
    <property type="nucleotide sequence ID" value="NZ_JAVREK010000020.1"/>
</dbReference>
<sequence length="52" mass="5355">MKAKRYLSWVVLALLVYWIVAHPTEAAASARGLAAGLAGAAEAIATFVNALG</sequence>
<name>A0ABU2KY18_9ACTN</name>
<gene>
    <name evidence="1" type="ORF">RM446_17875</name>
</gene>
<dbReference type="EMBL" id="JAVREK010000020">
    <property type="protein sequence ID" value="MDT0303988.1"/>
    <property type="molecule type" value="Genomic_DNA"/>
</dbReference>
<dbReference type="Proteomes" id="UP001183226">
    <property type="component" value="Unassembled WGS sequence"/>
</dbReference>
<accession>A0ABU2KY18</accession>
<evidence type="ECO:0000313" key="1">
    <source>
        <dbReference type="EMBL" id="MDT0303988.1"/>
    </source>
</evidence>
<organism evidence="1 2">
    <name type="scientific">Streptomonospora wellingtoniae</name>
    <dbReference type="NCBI Taxonomy" id="3075544"/>
    <lineage>
        <taxon>Bacteria</taxon>
        <taxon>Bacillati</taxon>
        <taxon>Actinomycetota</taxon>
        <taxon>Actinomycetes</taxon>
        <taxon>Streptosporangiales</taxon>
        <taxon>Nocardiopsidaceae</taxon>
        <taxon>Streptomonospora</taxon>
    </lineage>
</organism>
<keyword evidence="2" id="KW-1185">Reference proteome</keyword>
<evidence type="ECO:0000313" key="2">
    <source>
        <dbReference type="Proteomes" id="UP001183226"/>
    </source>
</evidence>
<proteinExistence type="predicted"/>
<comment type="caution">
    <text evidence="1">The sequence shown here is derived from an EMBL/GenBank/DDBJ whole genome shotgun (WGS) entry which is preliminary data.</text>
</comment>
<protein>
    <submittedName>
        <fullName evidence="1">Uncharacterized protein</fullName>
    </submittedName>
</protein>